<dbReference type="InterPro" id="IPR001623">
    <property type="entry name" value="DnaJ_domain"/>
</dbReference>
<proteinExistence type="predicted"/>
<dbReference type="PANTHER" id="PTHR44360">
    <property type="entry name" value="DNAJ HOMOLOG SUBFAMILY B MEMBER 9"/>
    <property type="match status" value="1"/>
</dbReference>
<dbReference type="InterPro" id="IPR036869">
    <property type="entry name" value="J_dom_sf"/>
</dbReference>
<dbReference type="KEGG" id="yli:2909802"/>
<evidence type="ECO:0000313" key="7">
    <source>
        <dbReference type="Proteomes" id="UP000256601"/>
    </source>
</evidence>
<dbReference type="GO" id="GO:0036503">
    <property type="term" value="P:ERAD pathway"/>
    <property type="evidence" value="ECO:0007669"/>
    <property type="project" value="TreeGrafter"/>
</dbReference>
<dbReference type="AlphaFoldDB" id="A0A1D8N9S7"/>
<gene>
    <name evidence="5" type="ORF">B0I71DRAFT_130968</name>
    <name evidence="4" type="ORF">YALI1_C07495g</name>
</gene>
<feature type="transmembrane region" description="Helical" evidence="2">
    <location>
        <begin position="198"/>
        <end position="217"/>
    </location>
</feature>
<dbReference type="Proteomes" id="UP000256601">
    <property type="component" value="Unassembled WGS sequence"/>
</dbReference>
<dbReference type="GeneID" id="2909802"/>
<dbReference type="PRINTS" id="PR00625">
    <property type="entry name" value="JDOMAIN"/>
</dbReference>
<dbReference type="VEuPathDB" id="FungiDB:YALI1_C07495g"/>
<evidence type="ECO:0000313" key="5">
    <source>
        <dbReference type="EMBL" id="RDW26346.1"/>
    </source>
</evidence>
<reference evidence="5 7" key="2">
    <citation type="submission" date="2018-07" db="EMBL/GenBank/DDBJ databases">
        <title>Draft Genome Assemblies for Five Robust Yarrowia lipolytica Strains Exhibiting High Lipid Production and Pentose Sugar Utilization and Sugar Alcohol Secretion from Undetoxified Lignocellulosic Biomass Hydrolysates.</title>
        <authorList>
            <consortium name="DOE Joint Genome Institute"/>
            <person name="Walker C."/>
            <person name="Ryu S."/>
            <person name="Na H."/>
            <person name="Zane M."/>
            <person name="LaButti K."/>
            <person name="Lipzen A."/>
            <person name="Haridas S."/>
            <person name="Barry K."/>
            <person name="Grigoriev I.V."/>
            <person name="Quarterman J."/>
            <person name="Slininger P."/>
            <person name="Dien B."/>
            <person name="Trinh C.T."/>
        </authorList>
    </citation>
    <scope>NUCLEOTIDE SEQUENCE [LARGE SCALE GENOMIC DNA]</scope>
    <source>
        <strain evidence="5 7">YB392</strain>
    </source>
</reference>
<keyword evidence="2" id="KW-0472">Membrane</keyword>
<dbReference type="SMART" id="SM00271">
    <property type="entry name" value="DnaJ"/>
    <property type="match status" value="1"/>
</dbReference>
<dbReference type="eggNOG" id="ENOG502S3QV">
    <property type="taxonomic scope" value="Eukaryota"/>
</dbReference>
<dbReference type="PANTHER" id="PTHR44360:SF1">
    <property type="entry name" value="DNAJ HOMOLOG SUBFAMILY B MEMBER 9"/>
    <property type="match status" value="1"/>
</dbReference>
<dbReference type="EMBL" id="CP017555">
    <property type="protein sequence ID" value="AOW02394.1"/>
    <property type="molecule type" value="Genomic_DNA"/>
</dbReference>
<reference evidence="4 6" key="1">
    <citation type="journal article" date="2016" name="PLoS ONE">
        <title>Sequence Assembly of Yarrowia lipolytica Strain W29/CLIB89 Shows Transposable Element Diversity.</title>
        <authorList>
            <person name="Magnan C."/>
            <person name="Yu J."/>
            <person name="Chang I."/>
            <person name="Jahn E."/>
            <person name="Kanomata Y."/>
            <person name="Wu J."/>
            <person name="Zeller M."/>
            <person name="Oakes M."/>
            <person name="Baldi P."/>
            <person name="Sandmeyer S."/>
        </authorList>
    </citation>
    <scope>NUCLEOTIDE SEQUENCE [LARGE SCALE GENOMIC DNA]</scope>
    <source>
        <strain evidence="4">CLIB89</strain>
        <strain evidence="6">CLIB89(W29)</strain>
    </source>
</reference>
<dbReference type="OrthoDB" id="436519at2759"/>
<dbReference type="PROSITE" id="PS50076">
    <property type="entry name" value="DNAJ_2"/>
    <property type="match status" value="1"/>
</dbReference>
<dbReference type="CDD" id="cd06257">
    <property type="entry name" value="DnaJ"/>
    <property type="match status" value="1"/>
</dbReference>
<dbReference type="InterPro" id="IPR051948">
    <property type="entry name" value="Hsp70_co-chaperone_J-domain"/>
</dbReference>
<accession>A0A1D8N9S7</accession>
<feature type="transmembrane region" description="Helical" evidence="2">
    <location>
        <begin position="45"/>
        <end position="65"/>
    </location>
</feature>
<evidence type="ECO:0000313" key="6">
    <source>
        <dbReference type="Proteomes" id="UP000182444"/>
    </source>
</evidence>
<evidence type="ECO:0000256" key="2">
    <source>
        <dbReference type="SAM" id="Phobius"/>
    </source>
</evidence>
<keyword evidence="2" id="KW-0812">Transmembrane</keyword>
<dbReference type="Gene3D" id="1.10.287.110">
    <property type="entry name" value="DnaJ domain"/>
    <property type="match status" value="1"/>
</dbReference>
<evidence type="ECO:0000256" key="1">
    <source>
        <dbReference type="ARBA" id="ARBA00023186"/>
    </source>
</evidence>
<feature type="domain" description="J" evidence="3">
    <location>
        <begin position="79"/>
        <end position="148"/>
    </location>
</feature>
<protein>
    <recommendedName>
        <fullName evidence="3">J domain-containing protein</fullName>
    </recommendedName>
</protein>
<dbReference type="GO" id="GO:0005783">
    <property type="term" value="C:endoplasmic reticulum"/>
    <property type="evidence" value="ECO:0007669"/>
    <property type="project" value="TreeGrafter"/>
</dbReference>
<dbReference type="RefSeq" id="XP_501490.1">
    <property type="nucleotide sequence ID" value="XM_501490.1"/>
</dbReference>
<keyword evidence="1" id="KW-0143">Chaperone</keyword>
<dbReference type="Pfam" id="PF00226">
    <property type="entry name" value="DnaJ"/>
    <property type="match status" value="1"/>
</dbReference>
<dbReference type="SUPFAM" id="SSF46565">
    <property type="entry name" value="Chaperone J-domain"/>
    <property type="match status" value="1"/>
</dbReference>
<dbReference type="EMBL" id="KZ858981">
    <property type="protein sequence ID" value="RDW26346.1"/>
    <property type="molecule type" value="Genomic_DNA"/>
</dbReference>
<sequence length="384" mass="44612">MLISSVAVWSILPSVLAPIIQWIYEKMKYPVGERPTIKSKQNLRQRIILTIGIFLLAFRVAQGYYDVTKDNSDLSYQQSHYHALNLTSTALPRDIRRQYKKLSVTNHPDKARSLGKDPKQAEDDFIELKTSYEILSDPKLKFGYDRFGPTFVDKIKQLIKQQEEGSHFESKSQKSKKQKEESAISDWEVLSTGVKNAMAEHGLTFAVLLFLWVFGMAPTGRFWRFYFLGCQVLIELTIYTRPEDNRIIQVLEWFHAYGFLKKIQLPYQLISVLRKILPEFLLGAMQLYLPLIELFFGHKKADEIRQTSIAKTGKLKPQDIENVSTLVDQVYFEAKNALDWELIAFPSEQSRKDVRDQTIQDMMVMKVDEDPEVKEAYRELNVPV</sequence>
<evidence type="ECO:0000313" key="4">
    <source>
        <dbReference type="EMBL" id="AOW02394.1"/>
    </source>
</evidence>
<keyword evidence="2" id="KW-1133">Transmembrane helix</keyword>
<name>A0A1D8N9S7_YARLL</name>
<dbReference type="GO" id="GO:0051087">
    <property type="term" value="F:protein-folding chaperone binding"/>
    <property type="evidence" value="ECO:0007669"/>
    <property type="project" value="TreeGrafter"/>
</dbReference>
<dbReference type="VEuPathDB" id="FungiDB:YALI0_C05819g"/>
<feature type="transmembrane region" description="Helical" evidence="2">
    <location>
        <begin position="6"/>
        <end position="24"/>
    </location>
</feature>
<dbReference type="Proteomes" id="UP000182444">
    <property type="component" value="Chromosome 1C"/>
</dbReference>
<organism evidence="4 6">
    <name type="scientific">Yarrowia lipolytica</name>
    <name type="common">Candida lipolytica</name>
    <dbReference type="NCBI Taxonomy" id="4952"/>
    <lineage>
        <taxon>Eukaryota</taxon>
        <taxon>Fungi</taxon>
        <taxon>Dikarya</taxon>
        <taxon>Ascomycota</taxon>
        <taxon>Saccharomycotina</taxon>
        <taxon>Dipodascomycetes</taxon>
        <taxon>Dipodascales</taxon>
        <taxon>Dipodascales incertae sedis</taxon>
        <taxon>Yarrowia</taxon>
    </lineage>
</organism>
<dbReference type="GO" id="GO:0051787">
    <property type="term" value="F:misfolded protein binding"/>
    <property type="evidence" value="ECO:0007669"/>
    <property type="project" value="TreeGrafter"/>
</dbReference>
<evidence type="ECO:0000259" key="3">
    <source>
        <dbReference type="PROSITE" id="PS50076"/>
    </source>
</evidence>